<organism evidence="2 3">
    <name type="scientific">Streptomyces aurantiacus JA 4570</name>
    <dbReference type="NCBI Taxonomy" id="1286094"/>
    <lineage>
        <taxon>Bacteria</taxon>
        <taxon>Bacillati</taxon>
        <taxon>Actinomycetota</taxon>
        <taxon>Actinomycetes</taxon>
        <taxon>Kitasatosporales</taxon>
        <taxon>Streptomycetaceae</taxon>
        <taxon>Streptomyces</taxon>
        <taxon>Streptomyces aurantiacus group</taxon>
    </lineage>
</organism>
<feature type="region of interest" description="Disordered" evidence="1">
    <location>
        <begin position="76"/>
        <end position="95"/>
    </location>
</feature>
<accession>S3Z9G3</accession>
<evidence type="ECO:0000313" key="3">
    <source>
        <dbReference type="Proteomes" id="UP000014629"/>
    </source>
</evidence>
<evidence type="ECO:0000256" key="1">
    <source>
        <dbReference type="SAM" id="MobiDB-lite"/>
    </source>
</evidence>
<feature type="region of interest" description="Disordered" evidence="1">
    <location>
        <begin position="1"/>
        <end position="27"/>
    </location>
</feature>
<name>S3Z9G3_9ACTN</name>
<dbReference type="Proteomes" id="UP000014629">
    <property type="component" value="Unassembled WGS sequence"/>
</dbReference>
<dbReference type="EMBL" id="AOPZ01000422">
    <property type="protein sequence ID" value="EPH40361.1"/>
    <property type="molecule type" value="Genomic_DNA"/>
</dbReference>
<keyword evidence="3" id="KW-1185">Reference proteome</keyword>
<sequence>MHESRQDGARRATSGITHTEQRRRAPELINALPGTRTRRLPQLPTTRMRSDGSAWLAVGGPDALHRVQLVAPLPVGAPVARPDRPVEAITGPDPVKGVNSDVGVRLEGGGIVVQRRRYVGVARRAVTPARPGVARFGVEADLSYSAFQGAGAFGGRRGGR</sequence>
<gene>
    <name evidence="2" type="ORF">STRAU_6624</name>
</gene>
<reference evidence="2 3" key="1">
    <citation type="submission" date="2013-02" db="EMBL/GenBank/DDBJ databases">
        <title>Draft Genome Sequence of Streptomyces aurantiacus, Which Produces Setomimycin.</title>
        <authorList>
            <person name="Gruening B.A."/>
            <person name="Praeg A."/>
            <person name="Erxleben A."/>
            <person name="Guenther S."/>
            <person name="Mueller M."/>
        </authorList>
    </citation>
    <scope>NUCLEOTIDE SEQUENCE [LARGE SCALE GENOMIC DNA]</scope>
    <source>
        <strain evidence="2 3">JA 4570</strain>
    </source>
</reference>
<protein>
    <submittedName>
        <fullName evidence="2">Uncharacterized protein</fullName>
    </submittedName>
</protein>
<feature type="compositionally biased region" description="Basic and acidic residues" evidence="1">
    <location>
        <begin position="1"/>
        <end position="10"/>
    </location>
</feature>
<comment type="caution">
    <text evidence="2">The sequence shown here is derived from an EMBL/GenBank/DDBJ whole genome shotgun (WGS) entry which is preliminary data.</text>
</comment>
<evidence type="ECO:0000313" key="2">
    <source>
        <dbReference type="EMBL" id="EPH40361.1"/>
    </source>
</evidence>
<dbReference type="AlphaFoldDB" id="S3Z9G3"/>
<proteinExistence type="predicted"/>